<keyword evidence="2" id="KW-1185">Reference proteome</keyword>
<organism evidence="1 2">
    <name type="scientific">Lacticaseibacillus saniviri JCM 17471 = DSM 24301</name>
    <dbReference type="NCBI Taxonomy" id="1293598"/>
    <lineage>
        <taxon>Bacteria</taxon>
        <taxon>Bacillati</taxon>
        <taxon>Bacillota</taxon>
        <taxon>Bacilli</taxon>
        <taxon>Lactobacillales</taxon>
        <taxon>Lactobacillaceae</taxon>
        <taxon>Lacticaseibacillus</taxon>
    </lineage>
</organism>
<dbReference type="InterPro" id="IPR000150">
    <property type="entry name" value="Cof"/>
</dbReference>
<gene>
    <name evidence="1" type="ORF">IV56_GL001607</name>
</gene>
<dbReference type="AlphaFoldDB" id="A0A0R2MRN6"/>
<name>A0A0R2MRN6_9LACO</name>
<dbReference type="PANTHER" id="PTHR10000">
    <property type="entry name" value="PHOSPHOSERINE PHOSPHATASE"/>
    <property type="match status" value="1"/>
</dbReference>
<dbReference type="RefSeq" id="WP_056993063.1">
    <property type="nucleotide sequence ID" value="NZ_JQCE01000042.1"/>
</dbReference>
<dbReference type="PANTHER" id="PTHR10000:SF25">
    <property type="entry name" value="PHOSPHATASE YKRA-RELATED"/>
    <property type="match status" value="1"/>
</dbReference>
<evidence type="ECO:0000313" key="2">
    <source>
        <dbReference type="Proteomes" id="UP000050969"/>
    </source>
</evidence>
<dbReference type="STRING" id="1293598.IV56_GL001607"/>
<evidence type="ECO:0000313" key="1">
    <source>
        <dbReference type="EMBL" id="KRO16246.1"/>
    </source>
</evidence>
<dbReference type="InterPro" id="IPR036412">
    <property type="entry name" value="HAD-like_sf"/>
</dbReference>
<sequence length="261" mass="29102">MYKAATFFDLDGTLFDNDKQVPPENRQALAELKANNVLPVIATGRNHWEIAPMLDANHIDTLVGANGAYVWYKGEAIVKNVIDTDVLNRVTQVAKEDGLPIAFYNENTVAITMKNQMTQNNYKLVHQDQPREDPDFYQKGPVFMFLLFTPQKPIEADMQAKYEKLFPELTFYRNSPYAIDVVNHGVTKATGIQALLKQPELAEATTYAFGDGNNDIPMLEFADYGVAMGNALPQVAAVAQFQTTSNLDGGIVNGLKHYHLI</sequence>
<dbReference type="EMBL" id="JQCE01000042">
    <property type="protein sequence ID" value="KRO16246.1"/>
    <property type="molecule type" value="Genomic_DNA"/>
</dbReference>
<dbReference type="Gene3D" id="3.40.50.1000">
    <property type="entry name" value="HAD superfamily/HAD-like"/>
    <property type="match status" value="1"/>
</dbReference>
<dbReference type="Pfam" id="PF08282">
    <property type="entry name" value="Hydrolase_3"/>
    <property type="match status" value="1"/>
</dbReference>
<dbReference type="GO" id="GO:0016791">
    <property type="term" value="F:phosphatase activity"/>
    <property type="evidence" value="ECO:0007669"/>
    <property type="project" value="UniProtKB-ARBA"/>
</dbReference>
<keyword evidence="1" id="KW-0378">Hydrolase</keyword>
<comment type="caution">
    <text evidence="1">The sequence shown here is derived from an EMBL/GenBank/DDBJ whole genome shotgun (WGS) entry which is preliminary data.</text>
</comment>
<reference evidence="1 2" key="1">
    <citation type="journal article" date="2015" name="Genome Announc.">
        <title>Expanding the biotechnology potential of lactobacilli through comparative genomics of 213 strains and associated genera.</title>
        <authorList>
            <person name="Sun Z."/>
            <person name="Harris H.M."/>
            <person name="McCann A."/>
            <person name="Guo C."/>
            <person name="Argimon S."/>
            <person name="Zhang W."/>
            <person name="Yang X."/>
            <person name="Jeffery I.B."/>
            <person name="Cooney J.C."/>
            <person name="Kagawa T.F."/>
            <person name="Liu W."/>
            <person name="Song Y."/>
            <person name="Salvetti E."/>
            <person name="Wrobel A."/>
            <person name="Rasinkangas P."/>
            <person name="Parkhill J."/>
            <person name="Rea M.C."/>
            <person name="O'Sullivan O."/>
            <person name="Ritari J."/>
            <person name="Douillard F.P."/>
            <person name="Paul Ross R."/>
            <person name="Yang R."/>
            <person name="Briner A.E."/>
            <person name="Felis G.E."/>
            <person name="de Vos W.M."/>
            <person name="Barrangou R."/>
            <person name="Klaenhammer T.R."/>
            <person name="Caufield P.W."/>
            <person name="Cui Y."/>
            <person name="Zhang H."/>
            <person name="O'Toole P.W."/>
        </authorList>
    </citation>
    <scope>NUCLEOTIDE SEQUENCE [LARGE SCALE GENOMIC DNA]</scope>
    <source>
        <strain evidence="1 2">DSM 24301</strain>
    </source>
</reference>
<dbReference type="GO" id="GO:0005829">
    <property type="term" value="C:cytosol"/>
    <property type="evidence" value="ECO:0007669"/>
    <property type="project" value="TreeGrafter"/>
</dbReference>
<dbReference type="Proteomes" id="UP000050969">
    <property type="component" value="Unassembled WGS sequence"/>
</dbReference>
<dbReference type="SFLD" id="SFLDS00003">
    <property type="entry name" value="Haloacid_Dehalogenase"/>
    <property type="match status" value="1"/>
</dbReference>
<dbReference type="PROSITE" id="PS01229">
    <property type="entry name" value="COF_2"/>
    <property type="match status" value="1"/>
</dbReference>
<dbReference type="InterPro" id="IPR023214">
    <property type="entry name" value="HAD_sf"/>
</dbReference>
<protein>
    <submittedName>
        <fullName evidence="1">HAD superfamily hydrolase</fullName>
    </submittedName>
</protein>
<dbReference type="Gene3D" id="3.30.1240.10">
    <property type="match status" value="1"/>
</dbReference>
<dbReference type="PATRIC" id="fig|1293598.4.peg.1675"/>
<dbReference type="NCBIfam" id="TIGR01484">
    <property type="entry name" value="HAD-SF-IIB"/>
    <property type="match status" value="1"/>
</dbReference>
<dbReference type="GO" id="GO:0000287">
    <property type="term" value="F:magnesium ion binding"/>
    <property type="evidence" value="ECO:0007669"/>
    <property type="project" value="TreeGrafter"/>
</dbReference>
<accession>A0A0R2MRN6</accession>
<dbReference type="SFLD" id="SFLDG01140">
    <property type="entry name" value="C2.B:_Phosphomannomutase_and_P"/>
    <property type="match status" value="1"/>
</dbReference>
<proteinExistence type="predicted"/>
<dbReference type="SUPFAM" id="SSF56784">
    <property type="entry name" value="HAD-like"/>
    <property type="match status" value="1"/>
</dbReference>
<dbReference type="NCBIfam" id="TIGR00099">
    <property type="entry name" value="Cof-subfamily"/>
    <property type="match status" value="1"/>
</dbReference>
<dbReference type="InterPro" id="IPR006379">
    <property type="entry name" value="HAD-SF_hydro_IIB"/>
</dbReference>